<feature type="region of interest" description="Disordered" evidence="1">
    <location>
        <begin position="36"/>
        <end position="72"/>
    </location>
</feature>
<keyword evidence="2" id="KW-1133">Transmembrane helix</keyword>
<dbReference type="Proteomes" id="UP001304970">
    <property type="component" value="Chromosome"/>
</dbReference>
<keyword evidence="2" id="KW-0472">Membrane</keyword>
<evidence type="ECO:0000256" key="2">
    <source>
        <dbReference type="SAM" id="Phobius"/>
    </source>
</evidence>
<keyword evidence="4" id="KW-1185">Reference proteome</keyword>
<reference evidence="3 4" key="1">
    <citation type="submission" date="2023-07" db="EMBL/GenBank/DDBJ databases">
        <title>Closed genome sequence of Methanosarcinaceae archaeon Am2.</title>
        <authorList>
            <person name="Poehlein A."/>
            <person name="Protasov E."/>
            <person name="Platt K."/>
            <person name="Reeh H."/>
            <person name="Daniel R."/>
            <person name="Brune A."/>
        </authorList>
    </citation>
    <scope>NUCLEOTIDE SEQUENCE [LARGE SCALE GENOMIC DNA]</scope>
    <source>
        <strain evidence="3 4">Am2</strain>
    </source>
</reference>
<accession>A0AA96ZXY8</accession>
<keyword evidence="2" id="KW-0812">Transmembrane</keyword>
<dbReference type="GeneID" id="89228807"/>
<organism evidence="3 4">
    <name type="scientific">Methanolapillus ohkumae</name>
    <dbReference type="NCBI Taxonomy" id="3028298"/>
    <lineage>
        <taxon>Archaea</taxon>
        <taxon>Methanobacteriati</taxon>
        <taxon>Methanobacteriota</taxon>
        <taxon>Stenosarchaea group</taxon>
        <taxon>Methanomicrobia</taxon>
        <taxon>Methanosarcinales</taxon>
        <taxon>Methanosarcinaceae</taxon>
        <taxon>Methanolapillus</taxon>
    </lineage>
</organism>
<dbReference type="PROSITE" id="PS51257">
    <property type="entry name" value="PROKAR_LIPOPROTEIN"/>
    <property type="match status" value="1"/>
</dbReference>
<feature type="compositionally biased region" description="Low complexity" evidence="1">
    <location>
        <begin position="36"/>
        <end position="46"/>
    </location>
</feature>
<evidence type="ECO:0000313" key="3">
    <source>
        <dbReference type="EMBL" id="WNY27577.1"/>
    </source>
</evidence>
<dbReference type="EMBL" id="CP131061">
    <property type="protein sequence ID" value="WNY27577.1"/>
    <property type="molecule type" value="Genomic_DNA"/>
</dbReference>
<dbReference type="RefSeq" id="WP_338097542.1">
    <property type="nucleotide sequence ID" value="NZ_CP131061.1"/>
</dbReference>
<sequence length="330" mass="36863">MDYEKLKVPIGVLIILLFIIAALFLISSSGCFNSPENETINETNETGDVAPPKPDPEPSNGTENRTENEKPVIQVIPTIGGRSTSDSASIIGFWRVKTIVFEETPDSFHQGQIIAVYPNNLWARNEYDTPMWAWRQSGSDYIFTVGEGEGSFDITAKLNDDCELEFDPYDDSPENPVTTLVMEETLPEDWYVDSLEAMVEIPDTGEISIGEGNIVMDPNYFTFDVDIYFDPSDFSGKLGLKKSVEGEDPDGIVEYGGTWAVNKSTRNSGDFILTVSEGSSAGNYNVKLECDISNENPWSLVFEEHKFTTPGEYKFDVDEFILKLKFPEPE</sequence>
<dbReference type="AlphaFoldDB" id="A0AA96ZXY8"/>
<gene>
    <name evidence="3" type="ORF">MsAm2_13790</name>
</gene>
<feature type="transmembrane region" description="Helical" evidence="2">
    <location>
        <begin position="6"/>
        <end position="26"/>
    </location>
</feature>
<protein>
    <submittedName>
        <fullName evidence="3">Uncharacterized protein</fullName>
    </submittedName>
</protein>
<evidence type="ECO:0000256" key="1">
    <source>
        <dbReference type="SAM" id="MobiDB-lite"/>
    </source>
</evidence>
<evidence type="ECO:0000313" key="4">
    <source>
        <dbReference type="Proteomes" id="UP001304970"/>
    </source>
</evidence>
<proteinExistence type="predicted"/>
<name>A0AA96ZXY8_9EURY</name>